<dbReference type="RefSeq" id="WP_345054565.1">
    <property type="nucleotide sequence ID" value="NZ_BAAAVM010000064.1"/>
</dbReference>
<dbReference type="CDD" id="cd00882">
    <property type="entry name" value="Ras_like_GTPase"/>
    <property type="match status" value="1"/>
</dbReference>
<evidence type="ECO:0000256" key="1">
    <source>
        <dbReference type="SAM" id="MobiDB-lite"/>
    </source>
</evidence>
<feature type="compositionally biased region" description="Polar residues" evidence="1">
    <location>
        <begin position="7"/>
        <end position="20"/>
    </location>
</feature>
<evidence type="ECO:0000259" key="2">
    <source>
        <dbReference type="Pfam" id="PF01926"/>
    </source>
</evidence>
<dbReference type="EMBL" id="BAAAVM010000064">
    <property type="protein sequence ID" value="GAA3151306.1"/>
    <property type="molecule type" value="Genomic_DNA"/>
</dbReference>
<gene>
    <name evidence="3" type="ORF">GCM10010521_43610</name>
</gene>
<organism evidence="3 4">
    <name type="scientific">Streptomyces rameus</name>
    <dbReference type="NCBI Taxonomy" id="68261"/>
    <lineage>
        <taxon>Bacteria</taxon>
        <taxon>Bacillati</taxon>
        <taxon>Actinomycetota</taxon>
        <taxon>Actinomycetes</taxon>
        <taxon>Kitasatosporales</taxon>
        <taxon>Streptomycetaceae</taxon>
        <taxon>Streptomyces</taxon>
    </lineage>
</organism>
<name>A0ABP6NQF0_9ACTN</name>
<feature type="region of interest" description="Disordered" evidence="1">
    <location>
        <begin position="1"/>
        <end position="20"/>
    </location>
</feature>
<comment type="caution">
    <text evidence="3">The sequence shown here is derived from an EMBL/GenBank/DDBJ whole genome shotgun (WGS) entry which is preliminary data.</text>
</comment>
<dbReference type="InterPro" id="IPR006073">
    <property type="entry name" value="GTP-bd"/>
</dbReference>
<dbReference type="Pfam" id="PF01926">
    <property type="entry name" value="MMR_HSR1"/>
    <property type="match status" value="1"/>
</dbReference>
<proteinExistence type="predicted"/>
<dbReference type="InterPro" id="IPR027417">
    <property type="entry name" value="P-loop_NTPase"/>
</dbReference>
<dbReference type="Gene3D" id="3.40.50.300">
    <property type="entry name" value="P-loop containing nucleotide triphosphate hydrolases"/>
    <property type="match status" value="1"/>
</dbReference>
<sequence length="623" mass="66871">MSETESRTATSSVNGAQTGDTGEWINRIRAAVGTVAGKGVTDEVTALWDEFRDSTAVRVTVYGPYDAGKSSLVKRLLVEDGTAVPSWLTIGARPETFVVGRETSAGIEYADTPGISAGHPEHEAAADNALGITDALLVVLPPQLATTGVDHIRAVATGALFGPKASRLFPAGALLLTVGRMDEAGIDPQDNPDAYQRLCARKRDELALLLAPGADDLLPPDHVPVHLVAADPYGLGVFDGPTGNWDGIAGLRADLATLVGRRPELRAAAEVRLWSRVATQALDEAENERTQTRLAAEEARRELALLAAVTTELDGVVAAARAELRASVHELLSSAVENLHGADEAAIRDEAEGGLGKVLAGWSTRWGGELDRLVRQADTELAARAQRAAATAFQHFVGTLTAPSVLHTPQAVASTGERSLDLVLRELRGQVRWVVRSLYQSHLEKKLGMSLDQAVAELGQVERLADQRRKLSYYYRSGVGFADAKHVAQARASLQRMKMLDAALPSLLELGTLVFREIQGARLEAREAERRSELRGRLEKTADTIVDRVLGVGEDRPDFGWSTAIAEVRTGLDELARPLQTMTDVFDARGKELEAGVADLTNLLERAPACPHAGWDGREGPEE</sequence>
<keyword evidence="4" id="KW-1185">Reference proteome</keyword>
<accession>A0ABP6NQF0</accession>
<dbReference type="SUPFAM" id="SSF52540">
    <property type="entry name" value="P-loop containing nucleoside triphosphate hydrolases"/>
    <property type="match status" value="1"/>
</dbReference>
<dbReference type="Proteomes" id="UP001500893">
    <property type="component" value="Unassembled WGS sequence"/>
</dbReference>
<protein>
    <recommendedName>
        <fullName evidence="2">G domain-containing protein</fullName>
    </recommendedName>
</protein>
<evidence type="ECO:0000313" key="4">
    <source>
        <dbReference type="Proteomes" id="UP001500893"/>
    </source>
</evidence>
<reference evidence="4" key="1">
    <citation type="journal article" date="2019" name="Int. J. Syst. Evol. Microbiol.">
        <title>The Global Catalogue of Microorganisms (GCM) 10K type strain sequencing project: providing services to taxonomists for standard genome sequencing and annotation.</title>
        <authorList>
            <consortium name="The Broad Institute Genomics Platform"/>
            <consortium name="The Broad Institute Genome Sequencing Center for Infectious Disease"/>
            <person name="Wu L."/>
            <person name="Ma J."/>
        </authorList>
    </citation>
    <scope>NUCLEOTIDE SEQUENCE [LARGE SCALE GENOMIC DNA]</scope>
    <source>
        <strain evidence="4">JCM 11574</strain>
    </source>
</reference>
<feature type="domain" description="G" evidence="2">
    <location>
        <begin position="58"/>
        <end position="141"/>
    </location>
</feature>
<evidence type="ECO:0000313" key="3">
    <source>
        <dbReference type="EMBL" id="GAA3151306.1"/>
    </source>
</evidence>